<dbReference type="GO" id="GO:0005829">
    <property type="term" value="C:cytosol"/>
    <property type="evidence" value="ECO:0007669"/>
    <property type="project" value="UniProtKB-SubCell"/>
</dbReference>
<dbReference type="PANTHER" id="PTHR34773">
    <property type="entry name" value="FLAGELLAR SECRETION CHAPERONE FLIS"/>
    <property type="match status" value="1"/>
</dbReference>
<comment type="similarity">
    <text evidence="2">Belongs to the FliS family.</text>
</comment>
<dbReference type="STRING" id="930129.SAMN05216352_10180"/>
<keyword evidence="5" id="KW-0143">Chaperone</keyword>
<dbReference type="Proteomes" id="UP000199017">
    <property type="component" value="Unassembled WGS sequence"/>
</dbReference>
<dbReference type="EMBL" id="FNDU01000001">
    <property type="protein sequence ID" value="SDH36619.1"/>
    <property type="molecule type" value="Genomic_DNA"/>
</dbReference>
<keyword evidence="6" id="KW-0966">Cell projection</keyword>
<gene>
    <name evidence="6" type="ORF">SAMN05216352_10180</name>
</gene>
<keyword evidence="4" id="KW-1005">Bacterial flagellum biogenesis</keyword>
<dbReference type="Pfam" id="PF02561">
    <property type="entry name" value="FliS"/>
    <property type="match status" value="1"/>
</dbReference>
<dbReference type="Gene3D" id="1.20.120.340">
    <property type="entry name" value="Flagellar protein FliS"/>
    <property type="match status" value="1"/>
</dbReference>
<dbReference type="CDD" id="cd16098">
    <property type="entry name" value="FliS"/>
    <property type="match status" value="1"/>
</dbReference>
<keyword evidence="3" id="KW-0963">Cytoplasm</keyword>
<dbReference type="PANTHER" id="PTHR34773:SF1">
    <property type="entry name" value="FLAGELLAR SECRETION CHAPERONE FLIS"/>
    <property type="match status" value="1"/>
</dbReference>
<evidence type="ECO:0000256" key="4">
    <source>
        <dbReference type="ARBA" id="ARBA00022795"/>
    </source>
</evidence>
<proteinExistence type="inferred from homology"/>
<accession>A0A1G8BU62</accession>
<dbReference type="GO" id="GO:0044780">
    <property type="term" value="P:bacterial-type flagellum assembly"/>
    <property type="evidence" value="ECO:0007669"/>
    <property type="project" value="InterPro"/>
</dbReference>
<evidence type="ECO:0000256" key="2">
    <source>
        <dbReference type="ARBA" id="ARBA00008787"/>
    </source>
</evidence>
<dbReference type="RefSeq" id="WP_091579360.1">
    <property type="nucleotide sequence ID" value="NZ_FNDU01000001.1"/>
</dbReference>
<keyword evidence="6" id="KW-0969">Cilium</keyword>
<comment type="subcellular location">
    <subcellularLocation>
        <location evidence="1">Cytoplasm</location>
        <location evidence="1">Cytosol</location>
    </subcellularLocation>
</comment>
<reference evidence="6 7" key="1">
    <citation type="submission" date="2016-10" db="EMBL/GenBank/DDBJ databases">
        <authorList>
            <person name="de Groot N.N."/>
        </authorList>
    </citation>
    <scope>NUCLEOTIDE SEQUENCE [LARGE SCALE GENOMIC DNA]</scope>
    <source>
        <strain evidence="7">P4B,CCM 7963,CECT 7998,DSM 25260,IBRC-M 10614,KCTC 13821</strain>
    </source>
</reference>
<dbReference type="NCBIfam" id="TIGR00208">
    <property type="entry name" value="fliS"/>
    <property type="match status" value="1"/>
</dbReference>
<organism evidence="6 7">
    <name type="scientific">Alteribacillus bidgolensis</name>
    <dbReference type="NCBI Taxonomy" id="930129"/>
    <lineage>
        <taxon>Bacteria</taxon>
        <taxon>Bacillati</taxon>
        <taxon>Bacillota</taxon>
        <taxon>Bacilli</taxon>
        <taxon>Bacillales</taxon>
        <taxon>Bacillaceae</taxon>
        <taxon>Alteribacillus</taxon>
    </lineage>
</organism>
<protein>
    <submittedName>
        <fullName evidence="6">Flagellar protein FliS</fullName>
    </submittedName>
</protein>
<dbReference type="InterPro" id="IPR003713">
    <property type="entry name" value="FliS"/>
</dbReference>
<name>A0A1G8BU62_9BACI</name>
<evidence type="ECO:0000313" key="7">
    <source>
        <dbReference type="Proteomes" id="UP000199017"/>
    </source>
</evidence>
<keyword evidence="6" id="KW-0282">Flagellum</keyword>
<dbReference type="AlphaFoldDB" id="A0A1G8BU62"/>
<evidence type="ECO:0000256" key="3">
    <source>
        <dbReference type="ARBA" id="ARBA00022490"/>
    </source>
</evidence>
<keyword evidence="7" id="KW-1185">Reference proteome</keyword>
<dbReference type="OrthoDB" id="9792010at2"/>
<sequence length="140" mass="16065">MTFLSDEILQQKTSQELTMMLYEACEYNVEEAISSIEKKDYMLANKKFQRAVDILERLGVGLNYEAGIIADELDALYNYMSELLIIANIEKNKEKAKETANILHHISAAWNEAIFTQTDKQSKTVRARTNAYEKNALYAD</sequence>
<evidence type="ECO:0000256" key="5">
    <source>
        <dbReference type="ARBA" id="ARBA00023186"/>
    </source>
</evidence>
<evidence type="ECO:0000313" key="6">
    <source>
        <dbReference type="EMBL" id="SDH36619.1"/>
    </source>
</evidence>
<dbReference type="SUPFAM" id="SSF101116">
    <property type="entry name" value="Flagellar export chaperone FliS"/>
    <property type="match status" value="1"/>
</dbReference>
<evidence type="ECO:0000256" key="1">
    <source>
        <dbReference type="ARBA" id="ARBA00004514"/>
    </source>
</evidence>
<dbReference type="InterPro" id="IPR036584">
    <property type="entry name" value="FliS_sf"/>
</dbReference>
<dbReference type="GO" id="GO:0071973">
    <property type="term" value="P:bacterial-type flagellum-dependent cell motility"/>
    <property type="evidence" value="ECO:0007669"/>
    <property type="project" value="TreeGrafter"/>
</dbReference>